<accession>A0ABS7DE15</accession>
<organism evidence="7 8">
    <name type="scientific">Succinivibrio faecicola</name>
    <dbReference type="NCBI Taxonomy" id="2820300"/>
    <lineage>
        <taxon>Bacteria</taxon>
        <taxon>Pseudomonadati</taxon>
        <taxon>Pseudomonadota</taxon>
        <taxon>Gammaproteobacteria</taxon>
        <taxon>Aeromonadales</taxon>
        <taxon>Succinivibrionaceae</taxon>
        <taxon>Succinivibrio</taxon>
    </lineage>
</organism>
<evidence type="ECO:0000256" key="1">
    <source>
        <dbReference type="ARBA" id="ARBA00003416"/>
    </source>
</evidence>
<dbReference type="RefSeq" id="WP_219936171.1">
    <property type="nucleotide sequence ID" value="NZ_JAGFNY010000002.1"/>
</dbReference>
<gene>
    <name evidence="7" type="primary">rmuC</name>
    <name evidence="7" type="ORF">J5V48_01335</name>
</gene>
<protein>
    <submittedName>
        <fullName evidence="7">DNA recombination protein RmuC</fullName>
    </submittedName>
</protein>
<dbReference type="Proteomes" id="UP000731465">
    <property type="component" value="Unassembled WGS sequence"/>
</dbReference>
<dbReference type="PANTHER" id="PTHR30563">
    <property type="entry name" value="DNA RECOMBINATION PROTEIN RMUC"/>
    <property type="match status" value="1"/>
</dbReference>
<keyword evidence="6" id="KW-0812">Transmembrane</keyword>
<keyword evidence="6" id="KW-1133">Transmembrane helix</keyword>
<feature type="coiled-coil region" evidence="5">
    <location>
        <begin position="48"/>
        <end position="124"/>
    </location>
</feature>
<dbReference type="PANTHER" id="PTHR30563:SF0">
    <property type="entry name" value="DNA RECOMBINATION PROTEIN RMUC"/>
    <property type="match status" value="1"/>
</dbReference>
<evidence type="ECO:0000313" key="8">
    <source>
        <dbReference type="Proteomes" id="UP000731465"/>
    </source>
</evidence>
<proteinExistence type="inferred from homology"/>
<dbReference type="InterPro" id="IPR003798">
    <property type="entry name" value="DNA_recombination_RmuC"/>
</dbReference>
<keyword evidence="3 5" id="KW-0175">Coiled coil</keyword>
<comment type="caution">
    <text evidence="7">The sequence shown here is derived from an EMBL/GenBank/DDBJ whole genome shotgun (WGS) entry which is preliminary data.</text>
</comment>
<evidence type="ECO:0000256" key="5">
    <source>
        <dbReference type="SAM" id="Coils"/>
    </source>
</evidence>
<keyword evidence="4" id="KW-0233">DNA recombination</keyword>
<comment type="similarity">
    <text evidence="2">Belongs to the RmuC family.</text>
</comment>
<dbReference type="EMBL" id="JAGFNY010000002">
    <property type="protein sequence ID" value="MBW7569535.1"/>
    <property type="molecule type" value="Genomic_DNA"/>
</dbReference>
<evidence type="ECO:0000256" key="2">
    <source>
        <dbReference type="ARBA" id="ARBA00009840"/>
    </source>
</evidence>
<feature type="transmembrane region" description="Helical" evidence="6">
    <location>
        <begin position="6"/>
        <end position="28"/>
    </location>
</feature>
<comment type="function">
    <text evidence="1">Involved in DNA recombination.</text>
</comment>
<evidence type="ECO:0000256" key="4">
    <source>
        <dbReference type="ARBA" id="ARBA00023172"/>
    </source>
</evidence>
<feature type="coiled-coil region" evidence="5">
    <location>
        <begin position="202"/>
        <end position="229"/>
    </location>
</feature>
<sequence>MTSITSSLLLMLVILLTGFIGFLVFSLLKQKPEKTEAEVEKASLYSTLEGIEKSRTDLQSKIAILEEQLVFAQNEKLQLVSDLNVQKNTCLNYENELTELKKLNQELDSQNRELIAKNSNLSAKINTSEQLFDEQQKRFDTSYKELQEQLKVMGHELVKNASEDLNKNSNQTLSTVVNPLKEELTNFKKLLNDSQETTAKRHGELQKEIELLEKSHSTLSKQAEDLTKALRQGGKSQGMWGELQLERVLDSAGLVKGIEYQREVAGFNASGDRGRPDAVVFLPEKKCIIIDAKCSITAYIDYINASDDAQRSSALKDHCQSIRKHLDELIKKDYSSYEQMNSPSFVFMFVPVDDALSVALRDDPTMYDKAAKSKIYLVSPSSLMPSLRVVSNLWILSEQTEHMKDLAKLAQRIISKFSNIESSLDDAIKAGNKFQSAMQEVDARLRNGKDNLKTMLSRFDANSTRKFKELEGVTIDASTKDQLTVVD</sequence>
<evidence type="ECO:0000313" key="7">
    <source>
        <dbReference type="EMBL" id="MBW7569535.1"/>
    </source>
</evidence>
<evidence type="ECO:0000256" key="6">
    <source>
        <dbReference type="SAM" id="Phobius"/>
    </source>
</evidence>
<keyword evidence="6" id="KW-0472">Membrane</keyword>
<evidence type="ECO:0000256" key="3">
    <source>
        <dbReference type="ARBA" id="ARBA00023054"/>
    </source>
</evidence>
<reference evidence="7 8" key="1">
    <citation type="submission" date="2021-03" db="EMBL/GenBank/DDBJ databases">
        <title>Succinivibrio sp. nov. isolated from feces of cow.</title>
        <authorList>
            <person name="Choi J.-Y."/>
        </authorList>
    </citation>
    <scope>NUCLEOTIDE SEQUENCE [LARGE SCALE GENOMIC DNA]</scope>
    <source>
        <strain evidence="7 8">AGMB01872</strain>
    </source>
</reference>
<name>A0ABS7DE15_9GAMM</name>
<keyword evidence="8" id="KW-1185">Reference proteome</keyword>
<dbReference type="Pfam" id="PF02646">
    <property type="entry name" value="RmuC"/>
    <property type="match status" value="1"/>
</dbReference>